<dbReference type="AlphaFoldDB" id="A0A168D8H0"/>
<dbReference type="OrthoDB" id="9803371at2"/>
<evidence type="ECO:0000256" key="1">
    <source>
        <dbReference type="ARBA" id="ARBA00001964"/>
    </source>
</evidence>
<dbReference type="FunFam" id="3.40.50.970:FF:000129">
    <property type="entry name" value="Transketolase"/>
    <property type="match status" value="1"/>
</dbReference>
<comment type="similarity">
    <text evidence="2">Belongs to the transketolase family.</text>
</comment>
<proteinExistence type="inferred from homology"/>
<dbReference type="RefSeq" id="WP_068537712.1">
    <property type="nucleotide sequence ID" value="NZ_LVJH01000070.1"/>
</dbReference>
<dbReference type="InterPro" id="IPR051157">
    <property type="entry name" value="PDH/Transketolase"/>
</dbReference>
<dbReference type="STRING" id="494026.PGLA_23995"/>
<comment type="caution">
    <text evidence="5">The sequence shown here is derived from an EMBL/GenBank/DDBJ whole genome shotgun (WGS) entry which is preliminary data.</text>
</comment>
<sequence>MSISGRESYKDELTKLAFENERIICIEADLGGKKHPFEQSHPDRFFNLGIAELASIDIAAGLAEAGFIPFFSTFSSFAALRAAESIKLAMGYMEKNMKIVAAYGGVSGGWFGTTHHCLEDIAIIQTFQNIRIACPHGEIETRQVIREAAQSQEPYYIRLARNAVYDSLDRAEESSCRELLIEGAERANAKLCLISVGEEATELCKTILQENDSVVHAHVCYVDLKSLKSYIDELKQISDTFLVVEEHRATGSSASALALLMPECKVYSHDCGEKWPMYGGTHQDVLDYLGFGLAHLQQQIHFIGGTDGF</sequence>
<organism evidence="5 6">
    <name type="scientific">Paenibacillus glacialis</name>
    <dbReference type="NCBI Taxonomy" id="494026"/>
    <lineage>
        <taxon>Bacteria</taxon>
        <taxon>Bacillati</taxon>
        <taxon>Bacillota</taxon>
        <taxon>Bacilli</taxon>
        <taxon>Bacillales</taxon>
        <taxon>Paenibacillaceae</taxon>
        <taxon>Paenibacillus</taxon>
    </lineage>
</organism>
<name>A0A168D8H0_9BACL</name>
<evidence type="ECO:0000313" key="5">
    <source>
        <dbReference type="EMBL" id="OAB33969.1"/>
    </source>
</evidence>
<accession>A0A168D8H0</accession>
<dbReference type="CDD" id="cd07033">
    <property type="entry name" value="TPP_PYR_DXS_TK_like"/>
    <property type="match status" value="1"/>
</dbReference>
<dbReference type="PANTHER" id="PTHR43825">
    <property type="entry name" value="PYRUVATE DEHYDROGENASE E1 COMPONENT"/>
    <property type="match status" value="1"/>
</dbReference>
<dbReference type="Gene3D" id="3.40.50.970">
    <property type="match status" value="1"/>
</dbReference>
<feature type="domain" description="Transketolase-like pyrimidine-binding" evidence="4">
    <location>
        <begin position="3"/>
        <end position="167"/>
    </location>
</feature>
<evidence type="ECO:0000256" key="3">
    <source>
        <dbReference type="ARBA" id="ARBA00023052"/>
    </source>
</evidence>
<dbReference type="PANTHER" id="PTHR43825:SF1">
    <property type="entry name" value="TRANSKETOLASE-LIKE PYRIMIDINE-BINDING DOMAIN-CONTAINING PROTEIN"/>
    <property type="match status" value="1"/>
</dbReference>
<dbReference type="InterPro" id="IPR005475">
    <property type="entry name" value="Transketolase-like_Pyr-bd"/>
</dbReference>
<dbReference type="SMART" id="SM00861">
    <property type="entry name" value="Transket_pyr"/>
    <property type="match status" value="1"/>
</dbReference>
<comment type="cofactor">
    <cofactor evidence="1">
        <name>thiamine diphosphate</name>
        <dbReference type="ChEBI" id="CHEBI:58937"/>
    </cofactor>
</comment>
<reference evidence="5 6" key="1">
    <citation type="submission" date="2016-03" db="EMBL/GenBank/DDBJ databases">
        <title>Draft genome sequence of Paenibacillus glacialis DSM 22343.</title>
        <authorList>
            <person name="Shin S.-K."/>
            <person name="Yi H."/>
        </authorList>
    </citation>
    <scope>NUCLEOTIDE SEQUENCE [LARGE SCALE GENOMIC DNA]</scope>
    <source>
        <strain evidence="5 6">DSM 22343</strain>
    </source>
</reference>
<dbReference type="Proteomes" id="UP000076967">
    <property type="component" value="Unassembled WGS sequence"/>
</dbReference>
<dbReference type="SUPFAM" id="SSF52518">
    <property type="entry name" value="Thiamin diphosphate-binding fold (THDP-binding)"/>
    <property type="match status" value="1"/>
</dbReference>
<dbReference type="InterPro" id="IPR029061">
    <property type="entry name" value="THDP-binding"/>
</dbReference>
<gene>
    <name evidence="5" type="ORF">PGLA_23995</name>
</gene>
<protein>
    <submittedName>
        <fullName evidence="5">Transketolase</fullName>
    </submittedName>
</protein>
<evidence type="ECO:0000256" key="2">
    <source>
        <dbReference type="ARBA" id="ARBA00007131"/>
    </source>
</evidence>
<dbReference type="EMBL" id="LVJH01000070">
    <property type="protein sequence ID" value="OAB33969.1"/>
    <property type="molecule type" value="Genomic_DNA"/>
</dbReference>
<keyword evidence="3" id="KW-0786">Thiamine pyrophosphate</keyword>
<keyword evidence="6" id="KW-1185">Reference proteome</keyword>
<dbReference type="Pfam" id="PF02779">
    <property type="entry name" value="Transket_pyr"/>
    <property type="match status" value="1"/>
</dbReference>
<evidence type="ECO:0000313" key="6">
    <source>
        <dbReference type="Proteomes" id="UP000076967"/>
    </source>
</evidence>
<evidence type="ECO:0000259" key="4">
    <source>
        <dbReference type="SMART" id="SM00861"/>
    </source>
</evidence>